<name>F5S609_KINKI</name>
<dbReference type="AlphaFoldDB" id="F5S609"/>
<comment type="caution">
    <text evidence="1">The sequence shown here is derived from an EMBL/GenBank/DDBJ whole genome shotgun (WGS) entry which is preliminary data.</text>
</comment>
<proteinExistence type="predicted"/>
<evidence type="ECO:0000313" key="2">
    <source>
        <dbReference type="Proteomes" id="UP000004207"/>
    </source>
</evidence>
<dbReference type="HOGENOM" id="CLU_3080763_0_0_4"/>
<protein>
    <submittedName>
        <fullName evidence="1">Uncharacterized protein</fullName>
    </submittedName>
</protein>
<gene>
    <name evidence="1" type="ORF">HMPREF0476_0642</name>
</gene>
<evidence type="ECO:0000313" key="1">
    <source>
        <dbReference type="EMBL" id="EGK10488.1"/>
    </source>
</evidence>
<keyword evidence="2" id="KW-1185">Reference proteome</keyword>
<dbReference type="Proteomes" id="UP000004207">
    <property type="component" value="Unassembled WGS sequence"/>
</dbReference>
<accession>F5S609</accession>
<sequence>MLEADNSSSMFGFCAEQSGAYTLKYTITECAKNRCAYSAQVFEGNKAYDLDF</sequence>
<dbReference type="STRING" id="504.KKKWG1_1228"/>
<dbReference type="EMBL" id="AFHS01000020">
    <property type="protein sequence ID" value="EGK10488.1"/>
    <property type="molecule type" value="Genomic_DNA"/>
</dbReference>
<reference evidence="1 2" key="1">
    <citation type="submission" date="2011-04" db="EMBL/GenBank/DDBJ databases">
        <authorList>
            <person name="Muzny D."/>
            <person name="Qin X."/>
            <person name="Deng J."/>
            <person name="Jiang H."/>
            <person name="Liu Y."/>
            <person name="Qu J."/>
            <person name="Song X.-Z."/>
            <person name="Zhang L."/>
            <person name="Thornton R."/>
            <person name="Coyle M."/>
            <person name="Francisco L."/>
            <person name="Jackson L."/>
            <person name="Javaid M."/>
            <person name="Korchina V."/>
            <person name="Kovar C."/>
            <person name="Mata R."/>
            <person name="Mathew T."/>
            <person name="Ngo R."/>
            <person name="Nguyen L."/>
            <person name="Nguyen N."/>
            <person name="Okwuonu G."/>
            <person name="Ongeri F."/>
            <person name="Pham C."/>
            <person name="Simmons D."/>
            <person name="Wilczek-Boney K."/>
            <person name="Hale W."/>
            <person name="Jakkamsetti A."/>
            <person name="Pham P."/>
            <person name="Ruth R."/>
            <person name="San Lucas F."/>
            <person name="Warren J."/>
            <person name="Zhang J."/>
            <person name="Zhao Z."/>
            <person name="Zhou C."/>
            <person name="Zhu D."/>
            <person name="Lee S."/>
            <person name="Bess C."/>
            <person name="Blankenburg K."/>
            <person name="Forbes L."/>
            <person name="Fu Q."/>
            <person name="Gubbala S."/>
            <person name="Hirani K."/>
            <person name="Jayaseelan J.C."/>
            <person name="Lara F."/>
            <person name="Munidasa M."/>
            <person name="Palculict T."/>
            <person name="Patil S."/>
            <person name="Pu L.-L."/>
            <person name="Saada N."/>
            <person name="Tang L."/>
            <person name="Weissenberger G."/>
            <person name="Zhu Y."/>
            <person name="Hemphill L."/>
            <person name="Shang Y."/>
            <person name="Youmans B."/>
            <person name="Ayvaz T."/>
            <person name="Ross M."/>
            <person name="Santibanez J."/>
            <person name="Aqrawi P."/>
            <person name="Gross S."/>
            <person name="Joshi V."/>
            <person name="Fowler G."/>
            <person name="Nazareth L."/>
            <person name="Reid J."/>
            <person name="Worley K."/>
            <person name="Petrosino J."/>
            <person name="Highlander S."/>
            <person name="Gibbs R."/>
        </authorList>
    </citation>
    <scope>NUCLEOTIDE SEQUENCE [LARGE SCALE GENOMIC DNA]</scope>
    <source>
        <strain evidence="1 2">ATCC 23330</strain>
    </source>
</reference>
<organism evidence="1 2">
    <name type="scientific">Kingella kingae ATCC 23330</name>
    <dbReference type="NCBI Taxonomy" id="887327"/>
    <lineage>
        <taxon>Bacteria</taxon>
        <taxon>Pseudomonadati</taxon>
        <taxon>Pseudomonadota</taxon>
        <taxon>Betaproteobacteria</taxon>
        <taxon>Neisseriales</taxon>
        <taxon>Neisseriaceae</taxon>
        <taxon>Kingella</taxon>
    </lineage>
</organism>